<keyword evidence="6" id="KW-0443">Lipid metabolism</keyword>
<dbReference type="InterPro" id="IPR020613">
    <property type="entry name" value="Thiolase_CS"/>
</dbReference>
<evidence type="ECO:0000313" key="14">
    <source>
        <dbReference type="EMBL" id="KAL3771537.1"/>
    </source>
</evidence>
<dbReference type="SUPFAM" id="SSF53901">
    <property type="entry name" value="Thiolase-like"/>
    <property type="match status" value="1"/>
</dbReference>
<sequence>MTIAGEITMSSPHTRDAVIVQAIRTPLCRARKGGLAKIPPSALLSTVLRGVLLKEPHKLNDDAAAGVDKFLIFPDSVQDICVGNVLSPPTAAVSFRMAALASGIPYTTSLSTTNRQCSSGLQAIANIAHAIQCGSINIGIGAGVESMSMNPMHKLYEDFPPEVDWDEIQNSANSKMAMDCLIPMGVTSENVSKQYHLDRRTLDEFAAGSHQKAAKAQLMGKFVSEIIPVGDITQDDGVRPTTTADKLAKLKPVFDKENGSTTAGNSSQLTDGAAAVLLMSREEAMKRNLPILAVFRSYAVEGVPPKIMGVGPVYAIPSALKKASLSRDDIDVYEINEAFASQAYYSIQALKLDPAKVNPNGGAIALGHPLGCSGARMVVTLLNEMRRERKRRGVVSMCIGTGMGAAAVLEVENIPLQCINFAF</sequence>
<feature type="active site" description="Acyl-thioester intermediate" evidence="10">
    <location>
        <position position="117"/>
    </location>
</feature>
<evidence type="ECO:0000256" key="2">
    <source>
        <dbReference type="ARBA" id="ARBA00010982"/>
    </source>
</evidence>
<dbReference type="Pfam" id="PF02803">
    <property type="entry name" value="Thiolase_C"/>
    <property type="match status" value="1"/>
</dbReference>
<dbReference type="PANTHER" id="PTHR43853">
    <property type="entry name" value="3-KETOACYL-COA THIOLASE, PEROXISOMAL"/>
    <property type="match status" value="1"/>
</dbReference>
<dbReference type="EMBL" id="JALLBG020000023">
    <property type="protein sequence ID" value="KAL3771537.1"/>
    <property type="molecule type" value="Genomic_DNA"/>
</dbReference>
<comment type="caution">
    <text evidence="14">The sequence shown here is derived from an EMBL/GenBank/DDBJ whole genome shotgun (WGS) entry which is preliminary data.</text>
</comment>
<dbReference type="InterPro" id="IPR050215">
    <property type="entry name" value="Thiolase-like_sf_Thiolase"/>
</dbReference>
<feature type="active site" description="Proton acceptor" evidence="10">
    <location>
        <position position="368"/>
    </location>
</feature>
<keyword evidence="4" id="KW-0276">Fatty acid metabolism</keyword>
<dbReference type="GO" id="GO:0006631">
    <property type="term" value="P:fatty acid metabolic process"/>
    <property type="evidence" value="ECO:0007669"/>
    <property type="project" value="UniProtKB-KW"/>
</dbReference>
<keyword evidence="7" id="KW-0576">Peroxisome</keyword>
<dbReference type="InterPro" id="IPR016039">
    <property type="entry name" value="Thiolase-like"/>
</dbReference>
<feature type="domain" description="Thiolase N-terminal" evidence="12">
    <location>
        <begin position="18"/>
        <end position="282"/>
    </location>
</feature>
<comment type="subcellular location">
    <subcellularLocation>
        <location evidence="1">Peroxisome</location>
    </subcellularLocation>
</comment>
<feature type="domain" description="Thiolase C-terminal" evidence="13">
    <location>
        <begin position="290"/>
        <end position="410"/>
    </location>
</feature>
<dbReference type="Pfam" id="PF00108">
    <property type="entry name" value="Thiolase_N"/>
    <property type="match status" value="1"/>
</dbReference>
<dbReference type="PANTHER" id="PTHR43853:SF8">
    <property type="entry name" value="3-KETOACYL-COA THIOLASE, PEROXISOMAL"/>
    <property type="match status" value="1"/>
</dbReference>
<dbReference type="InterPro" id="IPR020610">
    <property type="entry name" value="Thiolase_AS"/>
</dbReference>
<keyword evidence="15" id="KW-1185">Reference proteome</keyword>
<gene>
    <name evidence="14" type="ORF">ACHAWU_003712</name>
</gene>
<keyword evidence="8 11" id="KW-0012">Acyltransferase</keyword>
<proteinExistence type="inferred from homology"/>
<comment type="similarity">
    <text evidence="2 11">Belongs to the thiolase-like superfamily. Thiolase family.</text>
</comment>
<dbReference type="Proteomes" id="UP001530293">
    <property type="component" value="Unassembled WGS sequence"/>
</dbReference>
<dbReference type="InterPro" id="IPR020616">
    <property type="entry name" value="Thiolase_N"/>
</dbReference>
<evidence type="ECO:0000256" key="11">
    <source>
        <dbReference type="RuleBase" id="RU003557"/>
    </source>
</evidence>
<evidence type="ECO:0000256" key="6">
    <source>
        <dbReference type="ARBA" id="ARBA00023098"/>
    </source>
</evidence>
<dbReference type="InterPro" id="IPR020617">
    <property type="entry name" value="Thiolase_C"/>
</dbReference>
<dbReference type="PIRSF" id="PIRSF000429">
    <property type="entry name" value="Ac-CoA_Ac_transf"/>
    <property type="match status" value="1"/>
</dbReference>
<dbReference type="NCBIfam" id="TIGR01930">
    <property type="entry name" value="AcCoA-C-Actrans"/>
    <property type="match status" value="1"/>
</dbReference>
<dbReference type="PROSITE" id="PS00099">
    <property type="entry name" value="THIOLASE_3"/>
    <property type="match status" value="1"/>
</dbReference>
<dbReference type="InterPro" id="IPR002155">
    <property type="entry name" value="Thiolase"/>
</dbReference>
<evidence type="ECO:0000259" key="13">
    <source>
        <dbReference type="Pfam" id="PF02803"/>
    </source>
</evidence>
<dbReference type="GO" id="GO:0005777">
    <property type="term" value="C:peroxisome"/>
    <property type="evidence" value="ECO:0007669"/>
    <property type="project" value="UniProtKB-SubCell"/>
</dbReference>
<evidence type="ECO:0000256" key="5">
    <source>
        <dbReference type="ARBA" id="ARBA00022946"/>
    </source>
</evidence>
<evidence type="ECO:0000256" key="4">
    <source>
        <dbReference type="ARBA" id="ARBA00022832"/>
    </source>
</evidence>
<keyword evidence="3 11" id="KW-0808">Transferase</keyword>
<dbReference type="CDD" id="cd00751">
    <property type="entry name" value="thiolase"/>
    <property type="match status" value="1"/>
</dbReference>
<dbReference type="AlphaFoldDB" id="A0ABD3N694"/>
<dbReference type="PROSITE" id="PS00737">
    <property type="entry name" value="THIOLASE_2"/>
    <property type="match status" value="1"/>
</dbReference>
<name>A0ABD3N694_9STRA</name>
<keyword evidence="5" id="KW-0809">Transit peptide</keyword>
<evidence type="ECO:0000256" key="10">
    <source>
        <dbReference type="PIRSR" id="PIRSR000429-1"/>
    </source>
</evidence>
<dbReference type="EC" id="2.3.1.16" evidence="9"/>
<accession>A0ABD3N694</accession>
<evidence type="ECO:0000259" key="12">
    <source>
        <dbReference type="Pfam" id="PF00108"/>
    </source>
</evidence>
<reference evidence="14 15" key="1">
    <citation type="submission" date="2024-10" db="EMBL/GenBank/DDBJ databases">
        <title>Updated reference genomes for cyclostephanoid diatoms.</title>
        <authorList>
            <person name="Roberts W.R."/>
            <person name="Alverson A.J."/>
        </authorList>
    </citation>
    <scope>NUCLEOTIDE SEQUENCE [LARGE SCALE GENOMIC DNA]</scope>
    <source>
        <strain evidence="14 15">AJA232-27</strain>
    </source>
</reference>
<evidence type="ECO:0000256" key="1">
    <source>
        <dbReference type="ARBA" id="ARBA00004275"/>
    </source>
</evidence>
<dbReference type="Gene3D" id="3.40.47.10">
    <property type="match status" value="2"/>
</dbReference>
<evidence type="ECO:0000256" key="3">
    <source>
        <dbReference type="ARBA" id="ARBA00022679"/>
    </source>
</evidence>
<organism evidence="14 15">
    <name type="scientific">Discostella pseudostelligera</name>
    <dbReference type="NCBI Taxonomy" id="259834"/>
    <lineage>
        <taxon>Eukaryota</taxon>
        <taxon>Sar</taxon>
        <taxon>Stramenopiles</taxon>
        <taxon>Ochrophyta</taxon>
        <taxon>Bacillariophyta</taxon>
        <taxon>Coscinodiscophyceae</taxon>
        <taxon>Thalassiosirophycidae</taxon>
        <taxon>Stephanodiscales</taxon>
        <taxon>Stephanodiscaceae</taxon>
        <taxon>Discostella</taxon>
    </lineage>
</organism>
<dbReference type="GO" id="GO:0003988">
    <property type="term" value="F:acetyl-CoA C-acyltransferase activity"/>
    <property type="evidence" value="ECO:0007669"/>
    <property type="project" value="UniProtKB-EC"/>
</dbReference>
<evidence type="ECO:0000313" key="15">
    <source>
        <dbReference type="Proteomes" id="UP001530293"/>
    </source>
</evidence>
<evidence type="ECO:0000256" key="8">
    <source>
        <dbReference type="ARBA" id="ARBA00023315"/>
    </source>
</evidence>
<evidence type="ECO:0000256" key="9">
    <source>
        <dbReference type="ARBA" id="ARBA00024073"/>
    </source>
</evidence>
<evidence type="ECO:0000256" key="7">
    <source>
        <dbReference type="ARBA" id="ARBA00023140"/>
    </source>
</evidence>
<protein>
    <recommendedName>
        <fullName evidence="9">acetyl-CoA C-acyltransferase</fullName>
        <ecNumber evidence="9">2.3.1.16</ecNumber>
    </recommendedName>
</protein>
<feature type="active site" description="Proton acceptor" evidence="10">
    <location>
        <position position="398"/>
    </location>
</feature>